<evidence type="ECO:0000256" key="3">
    <source>
        <dbReference type="ARBA" id="ARBA00004308"/>
    </source>
</evidence>
<evidence type="ECO:0000256" key="11">
    <source>
        <dbReference type="SAM" id="MobiDB-lite"/>
    </source>
</evidence>
<dbReference type="Pfam" id="PF13640">
    <property type="entry name" value="2OG-FeII_Oxy_3"/>
    <property type="match status" value="1"/>
</dbReference>
<evidence type="ECO:0000256" key="10">
    <source>
        <dbReference type="ARBA" id="ARBA00023136"/>
    </source>
</evidence>
<evidence type="ECO:0000256" key="8">
    <source>
        <dbReference type="ARBA" id="ARBA00023002"/>
    </source>
</evidence>
<dbReference type="GO" id="GO:0004656">
    <property type="term" value="F:procollagen-proline 4-dioxygenase activity"/>
    <property type="evidence" value="ECO:0007669"/>
    <property type="project" value="TreeGrafter"/>
</dbReference>
<dbReference type="InterPro" id="IPR044862">
    <property type="entry name" value="Pro_4_hyd_alph_FE2OG_OXY"/>
</dbReference>
<feature type="region of interest" description="Disordered" evidence="11">
    <location>
        <begin position="44"/>
        <end position="64"/>
    </location>
</feature>
<keyword evidence="8" id="KW-0560">Oxidoreductase</keyword>
<feature type="chain" id="PRO_5031470113" description="Fe2OG dioxygenase domain-containing protein" evidence="12">
    <location>
        <begin position="34"/>
        <end position="444"/>
    </location>
</feature>
<keyword evidence="7" id="KW-1133">Transmembrane helix</keyword>
<feature type="domain" description="Fe2OG dioxygenase" evidence="13">
    <location>
        <begin position="327"/>
        <end position="432"/>
    </location>
</feature>
<keyword evidence="12" id="KW-0732">Signal</keyword>
<dbReference type="FunFam" id="2.60.120.620:FF:000031">
    <property type="entry name" value="Predicted protein"/>
    <property type="match status" value="1"/>
</dbReference>
<evidence type="ECO:0000256" key="9">
    <source>
        <dbReference type="ARBA" id="ARBA00023004"/>
    </source>
</evidence>
<dbReference type="GO" id="GO:0005506">
    <property type="term" value="F:iron ion binding"/>
    <property type="evidence" value="ECO:0007669"/>
    <property type="project" value="InterPro"/>
</dbReference>
<organism evidence="15">
    <name type="scientific">Corethron hystrix</name>
    <dbReference type="NCBI Taxonomy" id="216773"/>
    <lineage>
        <taxon>Eukaryota</taxon>
        <taxon>Sar</taxon>
        <taxon>Stramenopiles</taxon>
        <taxon>Ochrophyta</taxon>
        <taxon>Bacillariophyta</taxon>
        <taxon>Coscinodiscophyceae</taxon>
        <taxon>Corethrophycidae</taxon>
        <taxon>Corethrales</taxon>
        <taxon>Corethraceae</taxon>
        <taxon>Corethron</taxon>
    </lineage>
</organism>
<reference evidence="15" key="1">
    <citation type="submission" date="2021-01" db="EMBL/GenBank/DDBJ databases">
        <authorList>
            <person name="Corre E."/>
            <person name="Pelletier E."/>
            <person name="Niang G."/>
            <person name="Scheremetjew M."/>
            <person name="Finn R."/>
            <person name="Kale V."/>
            <person name="Holt S."/>
            <person name="Cochrane G."/>
            <person name="Meng A."/>
            <person name="Brown T."/>
            <person name="Cohen L."/>
        </authorList>
    </citation>
    <scope>NUCLEOTIDE SEQUENCE</scope>
    <source>
        <strain evidence="15">308</strain>
    </source>
</reference>
<proteinExistence type="predicted"/>
<dbReference type="InterPro" id="IPR006620">
    <property type="entry name" value="Pro_4_hyd_alph"/>
</dbReference>
<dbReference type="PROSITE" id="PS51471">
    <property type="entry name" value="FE2OG_OXY"/>
    <property type="match status" value="1"/>
</dbReference>
<dbReference type="AlphaFoldDB" id="A0A7S1FVK5"/>
<protein>
    <recommendedName>
        <fullName evidence="16">Fe2OG dioxygenase domain-containing protein</fullName>
    </recommendedName>
</protein>
<evidence type="ECO:0000256" key="12">
    <source>
        <dbReference type="SAM" id="SignalP"/>
    </source>
</evidence>
<gene>
    <name evidence="15" type="ORF">CHYS00102_LOCUS19517</name>
</gene>
<dbReference type="PANTHER" id="PTHR10869">
    <property type="entry name" value="PROLYL 4-HYDROXYLASE ALPHA SUBUNIT"/>
    <property type="match status" value="1"/>
</dbReference>
<feature type="compositionally biased region" description="Acidic residues" evidence="11">
    <location>
        <begin position="44"/>
        <end position="63"/>
    </location>
</feature>
<dbReference type="InterPro" id="IPR005123">
    <property type="entry name" value="Oxoglu/Fe-dep_dioxygenase_dom"/>
</dbReference>
<dbReference type="GO" id="GO:0031418">
    <property type="term" value="F:L-ascorbic acid binding"/>
    <property type="evidence" value="ECO:0007669"/>
    <property type="project" value="InterPro"/>
</dbReference>
<keyword evidence="4" id="KW-0812">Transmembrane</keyword>
<dbReference type="EMBL" id="HBFR01027033">
    <property type="protein sequence ID" value="CAD8892311.1"/>
    <property type="molecule type" value="Transcribed_RNA"/>
</dbReference>
<keyword evidence="10" id="KW-0472">Membrane</keyword>
<keyword evidence="5" id="KW-0479">Metal-binding</keyword>
<dbReference type="Gene3D" id="2.60.120.620">
    <property type="entry name" value="q2cbj1_9rhob like domain"/>
    <property type="match status" value="1"/>
</dbReference>
<keyword evidence="9" id="KW-0408">Iron</keyword>
<dbReference type="InterPro" id="IPR003582">
    <property type="entry name" value="ShKT_dom"/>
</dbReference>
<evidence type="ECO:0000259" key="13">
    <source>
        <dbReference type="PROSITE" id="PS51471"/>
    </source>
</evidence>
<evidence type="ECO:0000256" key="7">
    <source>
        <dbReference type="ARBA" id="ARBA00022989"/>
    </source>
</evidence>
<evidence type="ECO:0000256" key="5">
    <source>
        <dbReference type="ARBA" id="ARBA00022723"/>
    </source>
</evidence>
<dbReference type="Pfam" id="PF01549">
    <property type="entry name" value="ShK"/>
    <property type="match status" value="1"/>
</dbReference>
<sequence length="444" mass="50661">MVHSSTLPFRRRRIFNFPILLLLLSLKLLHSGAFYDDVFASDDEENGSYDEEEEDSWDEDSDDQVCAADGSCRTNEGRYSVDQLAYLFESPPNNGSEAVDWDEMDGISLFMKSTAQFLPSGRKEKEAVREVIRGTVKYLSGDIGLEPELLERCVDWHDECALWASEGECFGPEAEMMTRECAQSCRSCDSFSVCRLNETSVPAYRDGEMNAMFQQISDGKWDKYNPEVLLRPGDGAEPDDEELPWIVTLDDFLTEEECDALVAQGYEMGYERSSEVSNESSDDPDDFEINEGRTSTNSWCREPCYGDPVVQAVHKKMEEVTGVPQTNYDYLQLLRYEEGQFYGQHHDFLRYQGKNPSGPRILTFFLYLSDVQEGGGTYFSELDVEVKPKKGRALLWPSVADGEWDEPHWWTDHEALPVVKGMKYAANAWIHLYDYKTPFNLGCA</sequence>
<keyword evidence="6" id="KW-0223">Dioxygenase</keyword>
<dbReference type="SMART" id="SM00702">
    <property type="entry name" value="P4Hc"/>
    <property type="match status" value="1"/>
</dbReference>
<evidence type="ECO:0000256" key="4">
    <source>
        <dbReference type="ARBA" id="ARBA00022692"/>
    </source>
</evidence>
<evidence type="ECO:0000256" key="2">
    <source>
        <dbReference type="ARBA" id="ARBA00004167"/>
    </source>
</evidence>
<feature type="signal peptide" evidence="12">
    <location>
        <begin position="1"/>
        <end position="33"/>
    </location>
</feature>
<evidence type="ECO:0000259" key="14">
    <source>
        <dbReference type="PROSITE" id="PS51670"/>
    </source>
</evidence>
<dbReference type="PROSITE" id="PS51670">
    <property type="entry name" value="SHKT"/>
    <property type="match status" value="1"/>
</dbReference>
<evidence type="ECO:0000313" key="15">
    <source>
        <dbReference type="EMBL" id="CAD8892311.1"/>
    </source>
</evidence>
<evidence type="ECO:0000256" key="1">
    <source>
        <dbReference type="ARBA" id="ARBA00001961"/>
    </source>
</evidence>
<dbReference type="GO" id="GO:0005783">
    <property type="term" value="C:endoplasmic reticulum"/>
    <property type="evidence" value="ECO:0007669"/>
    <property type="project" value="TreeGrafter"/>
</dbReference>
<dbReference type="PANTHER" id="PTHR10869:SF235">
    <property type="entry name" value="PROCOLLAGEN-PROLINE 4-DIOXYGENASE"/>
    <property type="match status" value="1"/>
</dbReference>
<dbReference type="GO" id="GO:0016020">
    <property type="term" value="C:membrane"/>
    <property type="evidence" value="ECO:0007669"/>
    <property type="project" value="UniProtKB-SubCell"/>
</dbReference>
<evidence type="ECO:0008006" key="16">
    <source>
        <dbReference type="Google" id="ProtNLM"/>
    </source>
</evidence>
<comment type="cofactor">
    <cofactor evidence="1">
        <name>L-ascorbate</name>
        <dbReference type="ChEBI" id="CHEBI:38290"/>
    </cofactor>
</comment>
<dbReference type="InterPro" id="IPR045054">
    <property type="entry name" value="P4HA-like"/>
</dbReference>
<feature type="domain" description="ShKT" evidence="14">
    <location>
        <begin position="153"/>
        <end position="188"/>
    </location>
</feature>
<evidence type="ECO:0000256" key="6">
    <source>
        <dbReference type="ARBA" id="ARBA00022964"/>
    </source>
</evidence>
<accession>A0A7S1FVK5</accession>
<name>A0A7S1FVK5_9STRA</name>
<comment type="subcellular location">
    <subcellularLocation>
        <location evidence="3">Endomembrane system</location>
    </subcellularLocation>
    <subcellularLocation>
        <location evidence="2">Membrane</location>
        <topology evidence="2">Single-pass membrane protein</topology>
    </subcellularLocation>
</comment>